<dbReference type="Proteomes" id="UP000324308">
    <property type="component" value="Chromosome"/>
</dbReference>
<dbReference type="EMBL" id="CP043959">
    <property type="protein sequence ID" value="QER90216.1"/>
    <property type="molecule type" value="Genomic_DNA"/>
</dbReference>
<feature type="domain" description="Type II restriction enzyme NaeI" evidence="4">
    <location>
        <begin position="13"/>
        <end position="308"/>
    </location>
</feature>
<keyword evidence="3" id="KW-0378">Hydrolase</keyword>
<evidence type="ECO:0000256" key="3">
    <source>
        <dbReference type="ARBA" id="ARBA00022801"/>
    </source>
</evidence>
<organism evidence="5 6">
    <name type="scientific">Streptomyces tendae</name>
    <dbReference type="NCBI Taxonomy" id="1932"/>
    <lineage>
        <taxon>Bacteria</taxon>
        <taxon>Bacillati</taxon>
        <taxon>Actinomycetota</taxon>
        <taxon>Actinomycetes</taxon>
        <taxon>Kitasatosporales</taxon>
        <taxon>Streptomycetaceae</taxon>
        <taxon>Streptomyces</taxon>
    </lineage>
</organism>
<protein>
    <submittedName>
        <fullName evidence="5">Restriction endonuclease</fullName>
    </submittedName>
</protein>
<dbReference type="Pfam" id="PF09126">
    <property type="entry name" value="NaeI"/>
    <property type="match status" value="1"/>
</dbReference>
<dbReference type="InterPro" id="IPR037057">
    <property type="entry name" value="DNA_rep_MutH/T2_RE_sf"/>
</dbReference>
<dbReference type="InterPro" id="IPR015210">
    <property type="entry name" value="NaeI"/>
</dbReference>
<dbReference type="CDD" id="cd22338">
    <property type="entry name" value="NaeI-like"/>
    <property type="match status" value="1"/>
</dbReference>
<dbReference type="GO" id="GO:0004519">
    <property type="term" value="F:endonuclease activity"/>
    <property type="evidence" value="ECO:0007669"/>
    <property type="project" value="UniProtKB-KW"/>
</dbReference>
<dbReference type="SUPFAM" id="SSF52980">
    <property type="entry name" value="Restriction endonuclease-like"/>
    <property type="match status" value="1"/>
</dbReference>
<dbReference type="Gene3D" id="1.10.10.10">
    <property type="entry name" value="Winged helix-like DNA-binding domain superfamily/Winged helix DNA-binding domain"/>
    <property type="match status" value="1"/>
</dbReference>
<evidence type="ECO:0000313" key="5">
    <source>
        <dbReference type="EMBL" id="QER90216.1"/>
    </source>
</evidence>
<dbReference type="InterPro" id="IPR011335">
    <property type="entry name" value="Restrct_endonuc-II-like"/>
</dbReference>
<dbReference type="InterPro" id="IPR036388">
    <property type="entry name" value="WH-like_DNA-bd_sf"/>
</dbReference>
<evidence type="ECO:0000256" key="2">
    <source>
        <dbReference type="ARBA" id="ARBA00022759"/>
    </source>
</evidence>
<proteinExistence type="predicted"/>
<keyword evidence="2 5" id="KW-0255">Endonuclease</keyword>
<keyword evidence="1" id="KW-0540">Nuclease</keyword>
<reference evidence="5 6" key="1">
    <citation type="submission" date="2019-09" db="EMBL/GenBank/DDBJ databases">
        <title>Draft genome sequence of the Ebosin-producing strain Streptomyces sp. 139.</title>
        <authorList>
            <person name="Ai L."/>
            <person name="Geng M."/>
            <person name="Ma M."/>
            <person name="Bai L."/>
        </authorList>
    </citation>
    <scope>NUCLEOTIDE SEQUENCE [LARGE SCALE GENOMIC DNA]</scope>
    <source>
        <strain evidence="5 6">139</strain>
    </source>
</reference>
<name>A0ABX6A2X7_STRTE</name>
<evidence type="ECO:0000259" key="4">
    <source>
        <dbReference type="Pfam" id="PF09126"/>
    </source>
</evidence>
<gene>
    <name evidence="5" type="ORF">F3L20_27610</name>
</gene>
<keyword evidence="6" id="KW-1185">Reference proteome</keyword>
<sequence length="322" mass="36751">MQDALEQDLDVQKVADHILSLDPEGKRFGAVLRDTIDQLLNGEVTGRFAWNQLFKTEKTHAGTLVEINLQREFEFDDGRDVGSVDDKHPMDYRILGIDVDCKFSQTFGGWMIPPEAMGYLCLLVWADDSKSKWSAGILRVRREWLNSGSNRDKKLTLKAEHRDDAVHWIWRDAELPENVLLHLPESTRSAILSEKSGQKRVIELFRRVQNRRIGRGTVRTAAQQLDYMARLREGKGRARTVLRRDGIVIAGPYSKHREIARKIGAVVPQRGEFVSFRVAEAMPHHGDRPCVELEGREWVLAYPDDPVITAPRLPRVVGEEEA</sequence>
<dbReference type="Gene3D" id="3.40.600.10">
    <property type="entry name" value="DNA mismatch repair MutH/Restriction endonuclease, type II"/>
    <property type="match status" value="1"/>
</dbReference>
<accession>A0ABX6A2X7</accession>
<evidence type="ECO:0000256" key="1">
    <source>
        <dbReference type="ARBA" id="ARBA00022722"/>
    </source>
</evidence>
<evidence type="ECO:0000313" key="6">
    <source>
        <dbReference type="Proteomes" id="UP000324308"/>
    </source>
</evidence>